<dbReference type="InterPro" id="IPR036105">
    <property type="entry name" value="DiNase_FeMo-co_biosyn_sf"/>
</dbReference>
<organism evidence="1 2">
    <name type="scientific">Lachnospira multipara</name>
    <dbReference type="NCBI Taxonomy" id="28051"/>
    <lineage>
        <taxon>Bacteria</taxon>
        <taxon>Bacillati</taxon>
        <taxon>Bacillota</taxon>
        <taxon>Clostridia</taxon>
        <taxon>Lachnospirales</taxon>
        <taxon>Lachnospiraceae</taxon>
        <taxon>Lachnospira</taxon>
    </lineage>
</organism>
<dbReference type="SUPFAM" id="SSF53146">
    <property type="entry name" value="Nitrogenase accessory factor-like"/>
    <property type="match status" value="1"/>
</dbReference>
<evidence type="ECO:0000313" key="1">
    <source>
        <dbReference type="EMBL" id="SEF65480.1"/>
    </source>
</evidence>
<dbReference type="RefSeq" id="WP_103952543.1">
    <property type="nucleotide sequence ID" value="NZ_FNUL01000005.1"/>
</dbReference>
<dbReference type="PANTHER" id="PTHR33937:SF2">
    <property type="entry name" value="DINITROGENASE IRON-MOLYBDENUM COFACTOR BIOSYNTHESIS DOMAIN-CONTAINING PROTEIN"/>
    <property type="match status" value="1"/>
</dbReference>
<reference evidence="1 2" key="1">
    <citation type="submission" date="2016-10" db="EMBL/GenBank/DDBJ databases">
        <authorList>
            <person name="de Groot N.N."/>
        </authorList>
    </citation>
    <scope>NUCLEOTIDE SEQUENCE [LARGE SCALE GENOMIC DNA]</scope>
    <source>
        <strain evidence="1 2">D15d</strain>
    </source>
</reference>
<name>A0A1H5TRV5_9FIRM</name>
<dbReference type="AlphaFoldDB" id="A0A1H5TRV5"/>
<gene>
    <name evidence="1" type="ORF">SAMN05216537_10587</name>
</gene>
<keyword evidence="2" id="KW-1185">Reference proteome</keyword>
<sequence>MAYKIAVASSDGVNIDVKFGATDSFLVYEIDDDEINFLEKRLIALDEENVTKTSENVNSKSDCNSSCNTNSCGGGAKGCGGPSGVTSRVELIGDCRSVVCAKVGFQAQKQFEKKAISVFDIECPIDFALKKISSYYKAIDGKQKWQANL</sequence>
<protein>
    <submittedName>
        <fullName evidence="1">Dinitrogenase iron-molybdenum cofactor</fullName>
    </submittedName>
</protein>
<dbReference type="EMBL" id="FNUL01000005">
    <property type="protein sequence ID" value="SEF65480.1"/>
    <property type="molecule type" value="Genomic_DNA"/>
</dbReference>
<dbReference type="InterPro" id="IPR051840">
    <property type="entry name" value="NifX/NifY_domain"/>
</dbReference>
<evidence type="ECO:0000313" key="2">
    <source>
        <dbReference type="Proteomes" id="UP000236726"/>
    </source>
</evidence>
<accession>A0A1H5TRV5</accession>
<dbReference type="PANTHER" id="PTHR33937">
    <property type="entry name" value="IRON-MOLYBDENUM PROTEIN-RELATED-RELATED"/>
    <property type="match status" value="1"/>
</dbReference>
<proteinExistence type="predicted"/>
<dbReference type="Gene3D" id="3.30.420.130">
    <property type="entry name" value="Dinitrogenase iron-molybdenum cofactor biosynthesis domain"/>
    <property type="match status" value="1"/>
</dbReference>
<dbReference type="Proteomes" id="UP000236726">
    <property type="component" value="Unassembled WGS sequence"/>
</dbReference>